<sequence length="58" mass="6613">RVRLPSASNFVLLLNEFPLCEGSLGRITMSRNSQIAVCPVDDIETEFMREAESKWRAK</sequence>
<evidence type="ECO:0000313" key="2">
    <source>
        <dbReference type="Proteomes" id="UP001372834"/>
    </source>
</evidence>
<name>A0AAN8SF98_POLSC</name>
<feature type="non-terminal residue" evidence="1">
    <location>
        <position position="1"/>
    </location>
</feature>
<dbReference type="AlphaFoldDB" id="A0AAN8SF98"/>
<evidence type="ECO:0000313" key="1">
    <source>
        <dbReference type="EMBL" id="KAK6645109.1"/>
    </source>
</evidence>
<protein>
    <submittedName>
        <fullName evidence="1">Uncharacterized protein</fullName>
    </submittedName>
</protein>
<accession>A0AAN8SF98</accession>
<dbReference type="EMBL" id="JAWJWE010000001">
    <property type="protein sequence ID" value="KAK6645109.1"/>
    <property type="molecule type" value="Genomic_DNA"/>
</dbReference>
<dbReference type="Proteomes" id="UP001372834">
    <property type="component" value="Unassembled WGS sequence"/>
</dbReference>
<gene>
    <name evidence="1" type="ORF">RUM43_001385</name>
</gene>
<comment type="caution">
    <text evidence="1">The sequence shown here is derived from an EMBL/GenBank/DDBJ whole genome shotgun (WGS) entry which is preliminary data.</text>
</comment>
<proteinExistence type="predicted"/>
<reference evidence="1 2" key="1">
    <citation type="submission" date="2023-10" db="EMBL/GenBank/DDBJ databases">
        <title>Genomes of two closely related lineages of the louse Polyplax serrata with different host specificities.</title>
        <authorList>
            <person name="Martinu J."/>
            <person name="Tarabai H."/>
            <person name="Stefka J."/>
            <person name="Hypsa V."/>
        </authorList>
    </citation>
    <scope>NUCLEOTIDE SEQUENCE [LARGE SCALE GENOMIC DNA]</scope>
    <source>
        <strain evidence="1">HR10_N</strain>
    </source>
</reference>
<organism evidence="1 2">
    <name type="scientific">Polyplax serrata</name>
    <name type="common">Common mouse louse</name>
    <dbReference type="NCBI Taxonomy" id="468196"/>
    <lineage>
        <taxon>Eukaryota</taxon>
        <taxon>Metazoa</taxon>
        <taxon>Ecdysozoa</taxon>
        <taxon>Arthropoda</taxon>
        <taxon>Hexapoda</taxon>
        <taxon>Insecta</taxon>
        <taxon>Pterygota</taxon>
        <taxon>Neoptera</taxon>
        <taxon>Paraneoptera</taxon>
        <taxon>Psocodea</taxon>
        <taxon>Troctomorpha</taxon>
        <taxon>Phthiraptera</taxon>
        <taxon>Anoplura</taxon>
        <taxon>Polyplacidae</taxon>
        <taxon>Polyplax</taxon>
    </lineage>
</organism>